<evidence type="ECO:0000256" key="3">
    <source>
        <dbReference type="ARBA" id="ARBA00022448"/>
    </source>
</evidence>
<dbReference type="Gene3D" id="1.20.1730.10">
    <property type="entry name" value="Sodium/glucose cotransporter"/>
    <property type="match status" value="1"/>
</dbReference>
<protein>
    <submittedName>
        <fullName evidence="13">Sodium:solute symporter</fullName>
    </submittedName>
</protein>
<feature type="transmembrane region" description="Helical" evidence="12">
    <location>
        <begin position="74"/>
        <end position="95"/>
    </location>
</feature>
<evidence type="ECO:0000256" key="11">
    <source>
        <dbReference type="RuleBase" id="RU362091"/>
    </source>
</evidence>
<feature type="transmembrane region" description="Helical" evidence="12">
    <location>
        <begin position="6"/>
        <end position="24"/>
    </location>
</feature>
<dbReference type="Pfam" id="PF00474">
    <property type="entry name" value="SSF"/>
    <property type="match status" value="1"/>
</dbReference>
<keyword evidence="14" id="KW-1185">Reference proteome</keyword>
<evidence type="ECO:0000256" key="10">
    <source>
        <dbReference type="ARBA" id="ARBA00023201"/>
    </source>
</evidence>
<evidence type="ECO:0000256" key="8">
    <source>
        <dbReference type="ARBA" id="ARBA00023065"/>
    </source>
</evidence>
<feature type="transmembrane region" description="Helical" evidence="12">
    <location>
        <begin position="284"/>
        <end position="309"/>
    </location>
</feature>
<evidence type="ECO:0000256" key="7">
    <source>
        <dbReference type="ARBA" id="ARBA00023053"/>
    </source>
</evidence>
<feature type="transmembrane region" description="Helical" evidence="12">
    <location>
        <begin position="482"/>
        <end position="506"/>
    </location>
</feature>
<dbReference type="PROSITE" id="PS50283">
    <property type="entry name" value="NA_SOLUT_SYMP_3"/>
    <property type="match status" value="1"/>
</dbReference>
<feature type="transmembrane region" description="Helical" evidence="12">
    <location>
        <begin position="36"/>
        <end position="54"/>
    </location>
</feature>
<dbReference type="InterPro" id="IPR001734">
    <property type="entry name" value="Na/solute_symporter"/>
</dbReference>
<evidence type="ECO:0000256" key="6">
    <source>
        <dbReference type="ARBA" id="ARBA00022989"/>
    </source>
</evidence>
<evidence type="ECO:0000256" key="12">
    <source>
        <dbReference type="SAM" id="Phobius"/>
    </source>
</evidence>
<evidence type="ECO:0000256" key="9">
    <source>
        <dbReference type="ARBA" id="ARBA00023136"/>
    </source>
</evidence>
<proteinExistence type="inferred from homology"/>
<comment type="caution">
    <text evidence="13">The sequence shown here is derived from an EMBL/GenBank/DDBJ whole genome shotgun (WGS) entry which is preliminary data.</text>
</comment>
<feature type="transmembrane region" description="Helical" evidence="12">
    <location>
        <begin position="445"/>
        <end position="470"/>
    </location>
</feature>
<evidence type="ECO:0000313" key="13">
    <source>
        <dbReference type="EMBL" id="GGW71952.1"/>
    </source>
</evidence>
<dbReference type="CDD" id="cd11493">
    <property type="entry name" value="SLC5sbd_NIS-like_u1"/>
    <property type="match status" value="1"/>
</dbReference>
<reference evidence="14" key="1">
    <citation type="journal article" date="2019" name="Int. J. Syst. Evol. Microbiol.">
        <title>The Global Catalogue of Microorganisms (GCM) 10K type strain sequencing project: providing services to taxonomists for standard genome sequencing and annotation.</title>
        <authorList>
            <consortium name="The Broad Institute Genomics Platform"/>
            <consortium name="The Broad Institute Genome Sequencing Center for Infectious Disease"/>
            <person name="Wu L."/>
            <person name="Ma J."/>
        </authorList>
    </citation>
    <scope>NUCLEOTIDE SEQUENCE [LARGE SCALE GENOMIC DNA]</scope>
    <source>
        <strain evidence="14">KCTC 23723</strain>
    </source>
</reference>
<keyword evidence="6 12" id="KW-1133">Transmembrane helix</keyword>
<comment type="similarity">
    <text evidence="2 11">Belongs to the sodium:solute symporter (SSF) (TC 2.A.21) family.</text>
</comment>
<evidence type="ECO:0000256" key="2">
    <source>
        <dbReference type="ARBA" id="ARBA00006434"/>
    </source>
</evidence>
<evidence type="ECO:0000313" key="14">
    <source>
        <dbReference type="Proteomes" id="UP000634667"/>
    </source>
</evidence>
<feature type="transmembrane region" description="Helical" evidence="12">
    <location>
        <begin position="189"/>
        <end position="207"/>
    </location>
</feature>
<sequence>MQLTLLDWLVFCSYFLILAALAWWVNLRQANNSKEYFLAANTMPVWLVAISVLATSQSAATFLGGPDMGFRGNLTYLASNIGAILAAFFVMKWLIPRYYALKVTTVYELLEQRFNARAKNHAGKMYLFGRVFASGARLYMAALAVAMLVFNNIEATSIVMAVALLAIIGVLCTLVGGIRSVIYTDALQCAVYVSAALFVLVFLYQQLDLPLPTLINALRYPPELDGSKLLLFDTRHDFSSTGVFTLWSALTGFVLLNIAAFGLDQDMTQRVLTCKTPAQGARALLTSALIVIPVMLVFIVIGFLLYIFYQRPELYQSAMLLNNTAQATSTSITTPIQRAEFEERFQGEKITVFMQYVLHELPSGLRGLVVVGVIAAALSTITSGLNSMASVLVADLYQPWRLQRIPTTPDRHFVRAGQWAMLGTALALSLMAILCYYWQQYSDMPLLAFALSVMVFSYSGLLGVFFTALFTQRGNSRSVTAALITGFLITLFMQPYVINTVIQTILQPLLAMFIPTATGLANLNVDIGFTWQLCIGTVIAFLVCYSGKPTATAFTRGASRSQQHAIDHAH</sequence>
<dbReference type="InterPro" id="IPR051163">
    <property type="entry name" value="Sodium:Solute_Symporter_SSF"/>
</dbReference>
<dbReference type="EMBL" id="BMYR01000015">
    <property type="protein sequence ID" value="GGW71952.1"/>
    <property type="molecule type" value="Genomic_DNA"/>
</dbReference>
<dbReference type="InterPro" id="IPR038377">
    <property type="entry name" value="Na/Glc_symporter_sf"/>
</dbReference>
<accession>A0ABQ2WWC6</accession>
<keyword evidence="9 12" id="KW-0472">Membrane</keyword>
<feature type="transmembrane region" description="Helical" evidence="12">
    <location>
        <begin position="529"/>
        <end position="547"/>
    </location>
</feature>
<keyword evidence="4" id="KW-1003">Cell membrane</keyword>
<feature type="transmembrane region" description="Helical" evidence="12">
    <location>
        <begin position="127"/>
        <end position="150"/>
    </location>
</feature>
<name>A0ABQ2WWC6_9ALTE</name>
<keyword evidence="7" id="KW-0915">Sodium</keyword>
<comment type="subcellular location">
    <subcellularLocation>
        <location evidence="1">Cell membrane</location>
        <topology evidence="1">Multi-pass membrane protein</topology>
    </subcellularLocation>
</comment>
<evidence type="ECO:0000256" key="4">
    <source>
        <dbReference type="ARBA" id="ARBA00022475"/>
    </source>
</evidence>
<feature type="transmembrane region" description="Helical" evidence="12">
    <location>
        <begin position="244"/>
        <end position="263"/>
    </location>
</feature>
<dbReference type="PANTHER" id="PTHR42985:SF47">
    <property type="entry name" value="INTEGRAL MEMBRANE TRANSPORT PROTEIN"/>
    <property type="match status" value="1"/>
</dbReference>
<feature type="transmembrane region" description="Helical" evidence="12">
    <location>
        <begin position="156"/>
        <end position="177"/>
    </location>
</feature>
<dbReference type="Proteomes" id="UP000634667">
    <property type="component" value="Unassembled WGS sequence"/>
</dbReference>
<keyword evidence="8" id="KW-0406">Ion transport</keyword>
<dbReference type="PANTHER" id="PTHR42985">
    <property type="entry name" value="SODIUM-COUPLED MONOCARBOXYLATE TRANSPORTER"/>
    <property type="match status" value="1"/>
</dbReference>
<keyword evidence="3" id="KW-0813">Transport</keyword>
<keyword evidence="5 12" id="KW-0812">Transmembrane</keyword>
<keyword evidence="10" id="KW-0739">Sodium transport</keyword>
<feature type="transmembrane region" description="Helical" evidence="12">
    <location>
        <begin position="418"/>
        <end position="439"/>
    </location>
</feature>
<gene>
    <name evidence="13" type="ORF">GCM10008111_30070</name>
</gene>
<feature type="transmembrane region" description="Helical" evidence="12">
    <location>
        <begin position="368"/>
        <end position="397"/>
    </location>
</feature>
<evidence type="ECO:0000256" key="5">
    <source>
        <dbReference type="ARBA" id="ARBA00022692"/>
    </source>
</evidence>
<dbReference type="RefSeq" id="WP_189484064.1">
    <property type="nucleotide sequence ID" value="NZ_BMYR01000015.1"/>
</dbReference>
<organism evidence="13 14">
    <name type="scientific">Alishewanella tabrizica</name>
    <dbReference type="NCBI Taxonomy" id="671278"/>
    <lineage>
        <taxon>Bacteria</taxon>
        <taxon>Pseudomonadati</taxon>
        <taxon>Pseudomonadota</taxon>
        <taxon>Gammaproteobacteria</taxon>
        <taxon>Alteromonadales</taxon>
        <taxon>Alteromonadaceae</taxon>
        <taxon>Alishewanella</taxon>
    </lineage>
</organism>
<evidence type="ECO:0000256" key="1">
    <source>
        <dbReference type="ARBA" id="ARBA00004651"/>
    </source>
</evidence>